<evidence type="ECO:0000313" key="2">
    <source>
        <dbReference type="Proteomes" id="UP000789342"/>
    </source>
</evidence>
<dbReference type="AlphaFoldDB" id="A0A9N9A6A7"/>
<dbReference type="PANTHER" id="PTHR47064">
    <property type="entry name" value="PUTATIVE (AFU_ORTHOLOGUE AFUA_1G08990)-RELATED"/>
    <property type="match status" value="1"/>
</dbReference>
<dbReference type="InterPro" id="IPR052988">
    <property type="entry name" value="Oryzine_lactonohydrolase"/>
</dbReference>
<evidence type="ECO:0000313" key="1">
    <source>
        <dbReference type="EMBL" id="CAG8519368.1"/>
    </source>
</evidence>
<name>A0A9N9A6A7_9GLOM</name>
<dbReference type="PANTHER" id="PTHR47064:SF2">
    <property type="entry name" value="SMP-30_GLUCONOLACTONASE_LRE-LIKE REGION DOMAIN-CONTAINING PROTEIN-RELATED"/>
    <property type="match status" value="1"/>
</dbReference>
<reference evidence="1" key="1">
    <citation type="submission" date="2021-06" db="EMBL/GenBank/DDBJ databases">
        <authorList>
            <person name="Kallberg Y."/>
            <person name="Tangrot J."/>
            <person name="Rosling A."/>
        </authorList>
    </citation>
    <scope>NUCLEOTIDE SEQUENCE</scope>
    <source>
        <strain evidence="1">CL551</strain>
    </source>
</reference>
<protein>
    <submittedName>
        <fullName evidence="1">16458_t:CDS:1</fullName>
    </submittedName>
</protein>
<proteinExistence type="predicted"/>
<accession>A0A9N9A6A7</accession>
<organism evidence="1 2">
    <name type="scientific">Acaulospora morrowiae</name>
    <dbReference type="NCBI Taxonomy" id="94023"/>
    <lineage>
        <taxon>Eukaryota</taxon>
        <taxon>Fungi</taxon>
        <taxon>Fungi incertae sedis</taxon>
        <taxon>Mucoromycota</taxon>
        <taxon>Glomeromycotina</taxon>
        <taxon>Glomeromycetes</taxon>
        <taxon>Diversisporales</taxon>
        <taxon>Acaulosporaceae</taxon>
        <taxon>Acaulospora</taxon>
    </lineage>
</organism>
<dbReference type="OrthoDB" id="423498at2759"/>
<comment type="caution">
    <text evidence="1">The sequence shown here is derived from an EMBL/GenBank/DDBJ whole genome shotgun (WGS) entry which is preliminary data.</text>
</comment>
<gene>
    <name evidence="1" type="ORF">AMORRO_LOCUS4124</name>
</gene>
<keyword evidence="2" id="KW-1185">Reference proteome</keyword>
<dbReference type="EMBL" id="CAJVPV010002158">
    <property type="protein sequence ID" value="CAG8519368.1"/>
    <property type="molecule type" value="Genomic_DNA"/>
</dbReference>
<dbReference type="Proteomes" id="UP000789342">
    <property type="component" value="Unassembled WGS sequence"/>
</dbReference>
<feature type="non-terminal residue" evidence="1">
    <location>
        <position position="125"/>
    </location>
</feature>
<sequence length="125" mass="13635">MASSFLTQLNETNFVAYDDKFHKIIEINPKLEVLATANYKFAHEAGVYIAARNEVLFTSNRLGNTSTADQYTEINKINLSTKKVSTVKPSSPILLANGGTFHNGKVILCAQGQRDIGGSIVSMDP</sequence>